<evidence type="ECO:0000259" key="8">
    <source>
        <dbReference type="Pfam" id="PF14615"/>
    </source>
</evidence>
<accession>A0A2S4KUS5</accession>
<keyword evidence="6" id="KW-0539">Nucleus</keyword>
<evidence type="ECO:0000313" key="10">
    <source>
        <dbReference type="Proteomes" id="UP000237481"/>
    </source>
</evidence>
<proteinExistence type="inferred from homology"/>
<dbReference type="InterPro" id="IPR051898">
    <property type="entry name" value="Ribosome_Assembly_3"/>
</dbReference>
<protein>
    <recommendedName>
        <fullName evidence="4">Ribosome assembly protein 3</fullName>
    </recommendedName>
</protein>
<organism evidence="9 10">
    <name type="scientific">Tolypocladium paradoxum</name>
    <dbReference type="NCBI Taxonomy" id="94208"/>
    <lineage>
        <taxon>Eukaryota</taxon>
        <taxon>Fungi</taxon>
        <taxon>Dikarya</taxon>
        <taxon>Ascomycota</taxon>
        <taxon>Pezizomycotina</taxon>
        <taxon>Sordariomycetes</taxon>
        <taxon>Hypocreomycetidae</taxon>
        <taxon>Hypocreales</taxon>
        <taxon>Ophiocordycipitaceae</taxon>
        <taxon>Tolypocladium</taxon>
    </lineage>
</organism>
<keyword evidence="7" id="KW-0687">Ribonucleoprotein</keyword>
<dbReference type="GO" id="GO:0030687">
    <property type="term" value="C:preribosome, large subunit precursor"/>
    <property type="evidence" value="ECO:0007669"/>
    <property type="project" value="TreeGrafter"/>
</dbReference>
<evidence type="ECO:0000256" key="4">
    <source>
        <dbReference type="ARBA" id="ARBA00015339"/>
    </source>
</evidence>
<dbReference type="GO" id="GO:0000027">
    <property type="term" value="P:ribosomal large subunit assembly"/>
    <property type="evidence" value="ECO:0007669"/>
    <property type="project" value="TreeGrafter"/>
</dbReference>
<dbReference type="PANTHER" id="PTHR28127:SF1">
    <property type="entry name" value="RIBOSOME ASSEMBLY PROTEIN 3"/>
    <property type="match status" value="1"/>
</dbReference>
<dbReference type="STRING" id="94208.A0A2S4KUS5"/>
<dbReference type="OrthoDB" id="4005299at2759"/>
<name>A0A2S4KUS5_9HYPO</name>
<dbReference type="Proteomes" id="UP000237481">
    <property type="component" value="Unassembled WGS sequence"/>
</dbReference>
<keyword evidence="5" id="KW-0690">Ribosome biogenesis</keyword>
<sequence length="84" mass="9250">MAGQSYDDDDIAVGADFDFSSYYLQRATQELSEDLNRVRNADDFKADSISFLVHALRQGAVQFSTEDQQRVVSDIGKALGEPGS</sequence>
<comment type="similarity">
    <text evidence="3">Belongs to the RSA3 family.</text>
</comment>
<keyword evidence="10" id="KW-1185">Reference proteome</keyword>
<dbReference type="AlphaFoldDB" id="A0A2S4KUS5"/>
<evidence type="ECO:0000256" key="3">
    <source>
        <dbReference type="ARBA" id="ARBA00006256"/>
    </source>
</evidence>
<reference evidence="9 10" key="1">
    <citation type="submission" date="2018-01" db="EMBL/GenBank/DDBJ databases">
        <title>Harnessing the power of phylogenomics to disentangle the directionality and signatures of interkingdom host jumping in the parasitic fungal genus Tolypocladium.</title>
        <authorList>
            <person name="Quandt C.A."/>
            <person name="Patterson W."/>
            <person name="Spatafora J.W."/>
        </authorList>
    </citation>
    <scope>NUCLEOTIDE SEQUENCE [LARGE SCALE GENOMIC DNA]</scope>
    <source>
        <strain evidence="9 10">NRBC 100945</strain>
    </source>
</reference>
<dbReference type="Pfam" id="PF14615">
    <property type="entry name" value="Rsa3"/>
    <property type="match status" value="1"/>
</dbReference>
<evidence type="ECO:0000256" key="5">
    <source>
        <dbReference type="ARBA" id="ARBA00022517"/>
    </source>
</evidence>
<dbReference type="EMBL" id="PKSG01000603">
    <property type="protein sequence ID" value="POR33949.1"/>
    <property type="molecule type" value="Genomic_DNA"/>
</dbReference>
<comment type="subcellular location">
    <subcellularLocation>
        <location evidence="2">Nucleus</location>
        <location evidence="2">Nucleolus</location>
    </subcellularLocation>
</comment>
<evidence type="ECO:0000256" key="2">
    <source>
        <dbReference type="ARBA" id="ARBA00004604"/>
    </source>
</evidence>
<comment type="function">
    <text evidence="1">Required for efficient biogenesis of the 60S ribosomal subunit.</text>
</comment>
<feature type="domain" description="Ribosome-assembly protein 3 C-terminal" evidence="8">
    <location>
        <begin position="19"/>
        <end position="64"/>
    </location>
</feature>
<dbReference type="PANTHER" id="PTHR28127">
    <property type="entry name" value="RIBOSOME ASSEMBLY PROTEIN 3"/>
    <property type="match status" value="1"/>
</dbReference>
<comment type="caution">
    <text evidence="9">The sequence shown here is derived from an EMBL/GenBank/DDBJ whole genome shotgun (WGS) entry which is preliminary data.</text>
</comment>
<dbReference type="GO" id="GO:0005730">
    <property type="term" value="C:nucleolus"/>
    <property type="evidence" value="ECO:0007669"/>
    <property type="project" value="UniProtKB-SubCell"/>
</dbReference>
<evidence type="ECO:0000313" key="9">
    <source>
        <dbReference type="EMBL" id="POR33949.1"/>
    </source>
</evidence>
<evidence type="ECO:0000256" key="1">
    <source>
        <dbReference type="ARBA" id="ARBA00003035"/>
    </source>
</evidence>
<gene>
    <name evidence="9" type="ORF">TPAR_05859</name>
</gene>
<evidence type="ECO:0000256" key="6">
    <source>
        <dbReference type="ARBA" id="ARBA00023242"/>
    </source>
</evidence>
<evidence type="ECO:0000256" key="7">
    <source>
        <dbReference type="ARBA" id="ARBA00023274"/>
    </source>
</evidence>
<dbReference type="InterPro" id="IPR028217">
    <property type="entry name" value="Rsa3_C"/>
</dbReference>